<dbReference type="Gene3D" id="3.40.710.10">
    <property type="entry name" value="DD-peptidase/beta-lactamase superfamily"/>
    <property type="match status" value="1"/>
</dbReference>
<proteinExistence type="predicted"/>
<dbReference type="SUPFAM" id="SSF56601">
    <property type="entry name" value="beta-lactamase/transpeptidase-like"/>
    <property type="match status" value="1"/>
</dbReference>
<dbReference type="InterPro" id="IPR050789">
    <property type="entry name" value="Diverse_Enzym_Activities"/>
</dbReference>
<dbReference type="Proteomes" id="UP000320722">
    <property type="component" value="Chromosome"/>
</dbReference>
<dbReference type="EMBL" id="CP036347">
    <property type="protein sequence ID" value="QDU01752.1"/>
    <property type="molecule type" value="Genomic_DNA"/>
</dbReference>
<gene>
    <name evidence="2" type="primary">pbpX_1</name>
    <name evidence="2" type="ORF">V6x_14350</name>
</gene>
<evidence type="ECO:0000313" key="2">
    <source>
        <dbReference type="EMBL" id="QDU01752.1"/>
    </source>
</evidence>
<dbReference type="InterPro" id="IPR001466">
    <property type="entry name" value="Beta-lactam-related"/>
</dbReference>
<feature type="domain" description="Beta-lactamase-related" evidence="1">
    <location>
        <begin position="66"/>
        <end position="399"/>
    </location>
</feature>
<dbReference type="Pfam" id="PF00144">
    <property type="entry name" value="Beta-lactamase"/>
    <property type="match status" value="1"/>
</dbReference>
<dbReference type="PANTHER" id="PTHR43283:SF3">
    <property type="entry name" value="BETA-LACTAMASE FAMILY PROTEIN (AFU_ORTHOLOGUE AFUA_5G07500)"/>
    <property type="match status" value="1"/>
</dbReference>
<protein>
    <submittedName>
        <fullName evidence="2">Penicillin-binding protein PbpX</fullName>
    </submittedName>
</protein>
<evidence type="ECO:0000259" key="1">
    <source>
        <dbReference type="Pfam" id="PF00144"/>
    </source>
</evidence>
<sequence>MTDTTCLYRFLLKGQIPVSHSVLISSLITYPGRLALNRAAFTVWSCLWIVCLSVSNAVAEPPGSAASLLQPFVEREELAGAVALVAGRDEILSTETVGYADIAKQKKMPPDAMFWIASQSKGMTAAAVMMLVDEGKISLDDPVEKYLPEFRSQMVLVEEDEHHRLLKKPTHPITIREVLSHMSGLPFKSAVEVPTLDALPLATAVRSYAITPLQTQPGTHYQYSNAGINTAARIIEVVTGAPYEDFMQQRLFDPLGMKDTTFWPSEQQVARLAKSYRPDESKQHLVEFPLTQLTYPLTSHNGRFPMPAGGLFSTAQDTAKFCQMLLNEGELNGRRYLSKAAFQELTSRQTPETVKQSYGLGLSVGPDWFGHGGAHATNMEVHPEQGIVIIWMVQHGGFPGKGAQAKNKFRDWALQRYSK</sequence>
<dbReference type="PANTHER" id="PTHR43283">
    <property type="entry name" value="BETA-LACTAMASE-RELATED"/>
    <property type="match status" value="1"/>
</dbReference>
<dbReference type="InterPro" id="IPR012338">
    <property type="entry name" value="Beta-lactam/transpept-like"/>
</dbReference>
<organism evidence="2 3">
    <name type="scientific">Gimesia chilikensis</name>
    <dbReference type="NCBI Taxonomy" id="2605989"/>
    <lineage>
        <taxon>Bacteria</taxon>
        <taxon>Pseudomonadati</taxon>
        <taxon>Planctomycetota</taxon>
        <taxon>Planctomycetia</taxon>
        <taxon>Planctomycetales</taxon>
        <taxon>Planctomycetaceae</taxon>
        <taxon>Gimesia</taxon>
    </lineage>
</organism>
<reference evidence="2 3" key="1">
    <citation type="submission" date="2019-02" db="EMBL/GenBank/DDBJ databases">
        <title>Deep-cultivation of Planctomycetes and their phenomic and genomic characterization uncovers novel biology.</title>
        <authorList>
            <person name="Wiegand S."/>
            <person name="Jogler M."/>
            <person name="Boedeker C."/>
            <person name="Pinto D."/>
            <person name="Vollmers J."/>
            <person name="Rivas-Marin E."/>
            <person name="Kohn T."/>
            <person name="Peeters S.H."/>
            <person name="Heuer A."/>
            <person name="Rast P."/>
            <person name="Oberbeckmann S."/>
            <person name="Bunk B."/>
            <person name="Jeske O."/>
            <person name="Meyerdierks A."/>
            <person name="Storesund J.E."/>
            <person name="Kallscheuer N."/>
            <person name="Luecker S."/>
            <person name="Lage O.M."/>
            <person name="Pohl T."/>
            <person name="Merkel B.J."/>
            <person name="Hornburger P."/>
            <person name="Mueller R.-W."/>
            <person name="Bruemmer F."/>
            <person name="Labrenz M."/>
            <person name="Spormann A.M."/>
            <person name="Op den Camp H."/>
            <person name="Overmann J."/>
            <person name="Amann R."/>
            <person name="Jetten M.S.M."/>
            <person name="Mascher T."/>
            <person name="Medema M.H."/>
            <person name="Devos D.P."/>
            <person name="Kaster A.-K."/>
            <person name="Ovreas L."/>
            <person name="Rohde M."/>
            <person name="Galperin M.Y."/>
            <person name="Jogler C."/>
        </authorList>
    </citation>
    <scope>NUCLEOTIDE SEQUENCE [LARGE SCALE GENOMIC DNA]</scope>
    <source>
        <strain evidence="2 3">V6</strain>
    </source>
</reference>
<evidence type="ECO:0000313" key="3">
    <source>
        <dbReference type="Proteomes" id="UP000320722"/>
    </source>
</evidence>
<dbReference type="AlphaFoldDB" id="A0A517W918"/>
<accession>A0A517W918</accession>
<name>A0A517W918_9PLAN</name>